<name>A0A1B9R2X5_9VIBR</name>
<evidence type="ECO:0000313" key="4">
    <source>
        <dbReference type="Proteomes" id="UP000093173"/>
    </source>
</evidence>
<comment type="caution">
    <text evidence="3">The sequence shown here is derived from an EMBL/GenBank/DDBJ whole genome shotgun (WGS) entry which is preliminary data.</text>
</comment>
<keyword evidence="2" id="KW-0472">Membrane</keyword>
<dbReference type="GO" id="GO:0043107">
    <property type="term" value="P:type IV pilus-dependent motility"/>
    <property type="evidence" value="ECO:0007669"/>
    <property type="project" value="InterPro"/>
</dbReference>
<keyword evidence="4" id="KW-1185">Reference proteome</keyword>
<dbReference type="Pfam" id="PF04350">
    <property type="entry name" value="PilO"/>
    <property type="match status" value="1"/>
</dbReference>
<keyword evidence="1" id="KW-0175">Coiled coil</keyword>
<reference evidence="4" key="1">
    <citation type="submission" date="2016-06" db="EMBL/GenBank/DDBJ databases">
        <authorList>
            <person name="Hehemann J.-H."/>
            <person name="Arevalo P."/>
            <person name="Datta M.S."/>
            <person name="Polz M.F."/>
        </authorList>
    </citation>
    <scope>NUCLEOTIDE SEQUENCE [LARGE SCALE GENOMIC DNA]</scope>
    <source>
        <strain evidence="4">9CSC122</strain>
    </source>
</reference>
<gene>
    <name evidence="3" type="ORF">A6E14_04100</name>
</gene>
<sequence>MKQALGKIEAKFSDLSQREKWLITLGGFAVTALVMFTFVFEPAMKTDNELSRQNVATKSEIQRLQGEILVLTAKLKKDPDQEIDIELNKLQKQSQSLSQELADVIDTLISPSQMTLLLEGVLSESKQLHLVSLETLGAESIAKGQDKEGNYYLHPVRIEMTGRFFDILTYLQTLEAMPANYYWRSFQYQVEEYPEARLILEVYTLGARKEFIGG</sequence>
<proteinExistence type="predicted"/>
<dbReference type="RefSeq" id="WP_017040242.1">
    <property type="nucleotide sequence ID" value="NZ_JBNGCH010000070.1"/>
</dbReference>
<protein>
    <submittedName>
        <fullName evidence="3">MSHA biogenesis protein MshJ</fullName>
    </submittedName>
</protein>
<evidence type="ECO:0000256" key="2">
    <source>
        <dbReference type="SAM" id="Phobius"/>
    </source>
</evidence>
<organism evidence="3 4">
    <name type="scientific">Vibrio genomosp. F10</name>
    <dbReference type="NCBI Taxonomy" id="723171"/>
    <lineage>
        <taxon>Bacteria</taxon>
        <taxon>Pseudomonadati</taxon>
        <taxon>Pseudomonadota</taxon>
        <taxon>Gammaproteobacteria</taxon>
        <taxon>Vibrionales</taxon>
        <taxon>Vibrionaceae</taxon>
        <taxon>Vibrio</taxon>
    </lineage>
</organism>
<feature type="transmembrane region" description="Helical" evidence="2">
    <location>
        <begin position="21"/>
        <end position="40"/>
    </location>
</feature>
<dbReference type="Proteomes" id="UP000093173">
    <property type="component" value="Unassembled WGS sequence"/>
</dbReference>
<accession>A0A1B9R2X5</accession>
<dbReference type="AlphaFoldDB" id="A0A1B9R2X5"/>
<keyword evidence="2" id="KW-1133">Transmembrane helix</keyword>
<dbReference type="InterPro" id="IPR007445">
    <property type="entry name" value="PilO"/>
</dbReference>
<evidence type="ECO:0000313" key="3">
    <source>
        <dbReference type="EMBL" id="OCH78643.1"/>
    </source>
</evidence>
<feature type="coiled-coil region" evidence="1">
    <location>
        <begin position="80"/>
        <end position="107"/>
    </location>
</feature>
<dbReference type="EMBL" id="MAJZ01000070">
    <property type="protein sequence ID" value="OCH78643.1"/>
    <property type="molecule type" value="Genomic_DNA"/>
</dbReference>
<evidence type="ECO:0000256" key="1">
    <source>
        <dbReference type="SAM" id="Coils"/>
    </source>
</evidence>
<keyword evidence="2" id="KW-0812">Transmembrane</keyword>
<dbReference type="GO" id="GO:0043683">
    <property type="term" value="P:type IV pilus assembly"/>
    <property type="evidence" value="ECO:0007669"/>
    <property type="project" value="InterPro"/>
</dbReference>